<feature type="domain" description="dUTPase-like" evidence="6">
    <location>
        <begin position="27"/>
        <end position="152"/>
    </location>
</feature>
<dbReference type="GO" id="GO:0046081">
    <property type="term" value="P:dUTP catabolic process"/>
    <property type="evidence" value="ECO:0007669"/>
    <property type="project" value="InterPro"/>
</dbReference>
<accession>A0A9D1CKL4</accession>
<comment type="similarity">
    <text evidence="1">Belongs to the dUTPase family.</text>
</comment>
<dbReference type="InterPro" id="IPR008181">
    <property type="entry name" value="dUTPase"/>
</dbReference>
<sequence>MARKLEKISFEQFQKDISNDKKVYESYHIPVRKTKYSAGYDFEVIEPFTLKPGEIRKVPTGIKVCMEPDEMFCLIIRSSMGFKYNVRMCNQIGVIDADFYNNEKNEGHMYYAIQNEGKETLHFEAGDNICQGIFMKYYVTDDDKPTQTTRKGGLGSTTKER</sequence>
<evidence type="ECO:0000256" key="3">
    <source>
        <dbReference type="ARBA" id="ARBA00022801"/>
    </source>
</evidence>
<dbReference type="AlphaFoldDB" id="A0A9D1CKL4"/>
<dbReference type="GO" id="GO:0004170">
    <property type="term" value="F:dUTP diphosphatase activity"/>
    <property type="evidence" value="ECO:0007669"/>
    <property type="project" value="UniProtKB-EC"/>
</dbReference>
<evidence type="ECO:0000313" key="8">
    <source>
        <dbReference type="Proteomes" id="UP000886725"/>
    </source>
</evidence>
<keyword evidence="3" id="KW-0378">Hydrolase</keyword>
<dbReference type="Pfam" id="PF00692">
    <property type="entry name" value="dUTPase"/>
    <property type="match status" value="1"/>
</dbReference>
<keyword evidence="4" id="KW-0546">Nucleotide metabolism</keyword>
<proteinExistence type="inferred from homology"/>
<dbReference type="PANTHER" id="PTHR11241:SF0">
    <property type="entry name" value="DEOXYURIDINE 5'-TRIPHOSPHATE NUCLEOTIDOHYDROLASE"/>
    <property type="match status" value="1"/>
</dbReference>
<dbReference type="GO" id="GO:0000287">
    <property type="term" value="F:magnesium ion binding"/>
    <property type="evidence" value="ECO:0007669"/>
    <property type="project" value="InterPro"/>
</dbReference>
<dbReference type="InterPro" id="IPR036157">
    <property type="entry name" value="dUTPase-like_sf"/>
</dbReference>
<dbReference type="EC" id="3.6.1.23" evidence="2"/>
<evidence type="ECO:0000256" key="2">
    <source>
        <dbReference type="ARBA" id="ARBA00012379"/>
    </source>
</evidence>
<dbReference type="CDD" id="cd07557">
    <property type="entry name" value="trimeric_dUTPase"/>
    <property type="match status" value="1"/>
</dbReference>
<comment type="caution">
    <text evidence="7">The sequence shown here is derived from an EMBL/GenBank/DDBJ whole genome shotgun (WGS) entry which is preliminary data.</text>
</comment>
<evidence type="ECO:0000256" key="5">
    <source>
        <dbReference type="ARBA" id="ARBA00047686"/>
    </source>
</evidence>
<dbReference type="Proteomes" id="UP000886725">
    <property type="component" value="Unassembled WGS sequence"/>
</dbReference>
<dbReference type="PANTHER" id="PTHR11241">
    <property type="entry name" value="DEOXYURIDINE 5'-TRIPHOSPHATE NUCLEOTIDOHYDROLASE"/>
    <property type="match status" value="1"/>
</dbReference>
<dbReference type="InterPro" id="IPR033704">
    <property type="entry name" value="dUTPase_trimeric"/>
</dbReference>
<dbReference type="EMBL" id="DVFU01000079">
    <property type="protein sequence ID" value="HIQ64897.1"/>
    <property type="molecule type" value="Genomic_DNA"/>
</dbReference>
<reference evidence="7" key="2">
    <citation type="journal article" date="2021" name="PeerJ">
        <title>Extensive microbial diversity within the chicken gut microbiome revealed by metagenomics and culture.</title>
        <authorList>
            <person name="Gilroy R."/>
            <person name="Ravi A."/>
            <person name="Getino M."/>
            <person name="Pursley I."/>
            <person name="Horton D.L."/>
            <person name="Alikhan N.F."/>
            <person name="Baker D."/>
            <person name="Gharbi K."/>
            <person name="Hall N."/>
            <person name="Watson M."/>
            <person name="Adriaenssens E.M."/>
            <person name="Foster-Nyarko E."/>
            <person name="Jarju S."/>
            <person name="Secka A."/>
            <person name="Antonio M."/>
            <person name="Oren A."/>
            <person name="Chaudhuri R.R."/>
            <person name="La Ragione R."/>
            <person name="Hildebrand F."/>
            <person name="Pallen M.J."/>
        </authorList>
    </citation>
    <scope>NUCLEOTIDE SEQUENCE</scope>
    <source>
        <strain evidence="7">CHK165-10780</strain>
    </source>
</reference>
<evidence type="ECO:0000256" key="4">
    <source>
        <dbReference type="ARBA" id="ARBA00023080"/>
    </source>
</evidence>
<protein>
    <recommendedName>
        <fullName evidence="2">dUTP diphosphatase</fullName>
        <ecNumber evidence="2">3.6.1.23</ecNumber>
    </recommendedName>
</protein>
<gene>
    <name evidence="7" type="ORF">IAC85_04070</name>
</gene>
<dbReference type="Gene3D" id="2.70.40.10">
    <property type="match status" value="1"/>
</dbReference>
<name>A0A9D1CKL4_9FIRM</name>
<evidence type="ECO:0000313" key="7">
    <source>
        <dbReference type="EMBL" id="HIQ64897.1"/>
    </source>
</evidence>
<dbReference type="SUPFAM" id="SSF51283">
    <property type="entry name" value="dUTPase-like"/>
    <property type="match status" value="1"/>
</dbReference>
<dbReference type="GO" id="GO:0006226">
    <property type="term" value="P:dUMP biosynthetic process"/>
    <property type="evidence" value="ECO:0007669"/>
    <property type="project" value="InterPro"/>
</dbReference>
<dbReference type="InterPro" id="IPR029054">
    <property type="entry name" value="dUTPase-like"/>
</dbReference>
<evidence type="ECO:0000259" key="6">
    <source>
        <dbReference type="Pfam" id="PF00692"/>
    </source>
</evidence>
<comment type="catalytic activity">
    <reaction evidence="5">
        <text>dUTP + H2O = dUMP + diphosphate + H(+)</text>
        <dbReference type="Rhea" id="RHEA:10248"/>
        <dbReference type="ChEBI" id="CHEBI:15377"/>
        <dbReference type="ChEBI" id="CHEBI:15378"/>
        <dbReference type="ChEBI" id="CHEBI:33019"/>
        <dbReference type="ChEBI" id="CHEBI:61555"/>
        <dbReference type="ChEBI" id="CHEBI:246422"/>
        <dbReference type="EC" id="3.6.1.23"/>
    </reaction>
</comment>
<evidence type="ECO:0000256" key="1">
    <source>
        <dbReference type="ARBA" id="ARBA00006581"/>
    </source>
</evidence>
<organism evidence="7 8">
    <name type="scientific">Candidatus Faecenecus gallistercoris</name>
    <dbReference type="NCBI Taxonomy" id="2840793"/>
    <lineage>
        <taxon>Bacteria</taxon>
        <taxon>Bacillati</taxon>
        <taxon>Bacillota</taxon>
        <taxon>Bacillota incertae sedis</taxon>
        <taxon>Candidatus Faecenecus</taxon>
    </lineage>
</organism>
<reference evidence="7" key="1">
    <citation type="submission" date="2020-10" db="EMBL/GenBank/DDBJ databases">
        <authorList>
            <person name="Gilroy R."/>
        </authorList>
    </citation>
    <scope>NUCLEOTIDE SEQUENCE</scope>
    <source>
        <strain evidence="7">CHK165-10780</strain>
    </source>
</reference>